<reference evidence="7 8" key="1">
    <citation type="submission" date="2019-03" db="EMBL/GenBank/DDBJ databases">
        <title>Diverse conjugative elements silence natural transformation in Legionella species.</title>
        <authorList>
            <person name="Durieux I."/>
            <person name="Ginevra C."/>
            <person name="Attaiech L."/>
            <person name="Picq K."/>
            <person name="Juan P.A."/>
            <person name="Jarraud S."/>
            <person name="Charpentier X."/>
        </authorList>
    </citation>
    <scope>NUCLEOTIDE SEQUENCE [LARGE SCALE GENOMIC DNA]</scope>
    <source>
        <strain evidence="7 8">HL-0427-4011</strain>
    </source>
</reference>
<evidence type="ECO:0000313" key="8">
    <source>
        <dbReference type="Proteomes" id="UP000295517"/>
    </source>
</evidence>
<protein>
    <recommendedName>
        <fullName evidence="6">Calpain catalytic domain-containing protein</fullName>
    </recommendedName>
</protein>
<dbReference type="InterPro" id="IPR022684">
    <property type="entry name" value="Calpain_cysteine_protease"/>
</dbReference>
<dbReference type="PROSITE" id="PS50203">
    <property type="entry name" value="CALPAIN_CAT"/>
    <property type="match status" value="1"/>
</dbReference>
<dbReference type="Gene3D" id="3.90.70.10">
    <property type="entry name" value="Cysteine proteinases"/>
    <property type="match status" value="1"/>
</dbReference>
<name>A0AAX1EGU9_9GAMM</name>
<dbReference type="InterPro" id="IPR038765">
    <property type="entry name" value="Papain-like_cys_pep_sf"/>
</dbReference>
<feature type="active site" evidence="5">
    <location>
        <position position="492"/>
    </location>
</feature>
<dbReference type="Proteomes" id="UP000295517">
    <property type="component" value="Chromosome"/>
</dbReference>
<evidence type="ECO:0000256" key="5">
    <source>
        <dbReference type="PROSITE-ProRule" id="PRU00239"/>
    </source>
</evidence>
<dbReference type="Pfam" id="PF00648">
    <property type="entry name" value="Peptidase_C2"/>
    <property type="match status" value="1"/>
</dbReference>
<comment type="similarity">
    <text evidence="1">Belongs to the peptidase C2 family.</text>
</comment>
<keyword evidence="2 5" id="KW-0645">Protease</keyword>
<evidence type="ECO:0000256" key="1">
    <source>
        <dbReference type="ARBA" id="ARBA00007623"/>
    </source>
</evidence>
<dbReference type="AlphaFoldDB" id="A0AAX1EGU9"/>
<dbReference type="GO" id="GO:0004198">
    <property type="term" value="F:calcium-dependent cysteine-type endopeptidase activity"/>
    <property type="evidence" value="ECO:0007669"/>
    <property type="project" value="InterPro"/>
</dbReference>
<proteinExistence type="inferred from homology"/>
<accession>A0AAX1EGU9</accession>
<feature type="domain" description="Calpain catalytic" evidence="6">
    <location>
        <begin position="90"/>
        <end position="541"/>
    </location>
</feature>
<dbReference type="PANTHER" id="PTHR10183">
    <property type="entry name" value="CALPAIN"/>
    <property type="match status" value="1"/>
</dbReference>
<feature type="active site" evidence="5">
    <location>
        <position position="463"/>
    </location>
</feature>
<dbReference type="EMBL" id="CP038254">
    <property type="protein sequence ID" value="QBR84210.1"/>
    <property type="molecule type" value="Genomic_DNA"/>
</dbReference>
<gene>
    <name evidence="7" type="ORF">E3983_07460</name>
</gene>
<evidence type="ECO:0000313" key="7">
    <source>
        <dbReference type="EMBL" id="QBR84210.1"/>
    </source>
</evidence>
<organism evidence="7 8">
    <name type="scientific">Legionella israelensis</name>
    <dbReference type="NCBI Taxonomy" id="454"/>
    <lineage>
        <taxon>Bacteria</taxon>
        <taxon>Pseudomonadati</taxon>
        <taxon>Pseudomonadota</taxon>
        <taxon>Gammaproteobacteria</taxon>
        <taxon>Legionellales</taxon>
        <taxon>Legionellaceae</taxon>
        <taxon>Legionella</taxon>
    </lineage>
</organism>
<dbReference type="GO" id="GO:0006508">
    <property type="term" value="P:proteolysis"/>
    <property type="evidence" value="ECO:0007669"/>
    <property type="project" value="UniProtKB-KW"/>
</dbReference>
<evidence type="ECO:0000256" key="4">
    <source>
        <dbReference type="ARBA" id="ARBA00022807"/>
    </source>
</evidence>
<dbReference type="PANTHER" id="PTHR10183:SF379">
    <property type="entry name" value="CALPAIN-5"/>
    <property type="match status" value="1"/>
</dbReference>
<keyword evidence="3 5" id="KW-0378">Hydrolase</keyword>
<evidence type="ECO:0000256" key="3">
    <source>
        <dbReference type="ARBA" id="ARBA00022801"/>
    </source>
</evidence>
<evidence type="ECO:0000259" key="6">
    <source>
        <dbReference type="PROSITE" id="PS50203"/>
    </source>
</evidence>
<feature type="active site" evidence="5">
    <location>
        <position position="160"/>
    </location>
</feature>
<sequence length="940" mass="108677">MPCYGMAIINGIILFKLEVEQMVLPVDYKFKGSLSIEGIAENARLVFPGVRGEIRKPLKIDENTVLPIGTKVIIQPLNRHLPHETPRFKLTVYERVTSKRKDLPEDQRNITTKESYEVELAKPLNFLNYNEEQYERTSDVLFKEGSPSIDDVNQSRVPNCFFLAALSKVVHHPDGPAYIRSMMRQNDDGTTTVRLFNPKTLEPIYVRVENSYIVDQWGSLNRHTALWVHILEKAYASIPELLDKNDASMSSVYTGGGNEKTALAALTGLKVNSHFIANDEFQAWDVPNFFNKEIGQIEPLLEIANELPHLEAIIQGTLIGKMKVFKEQFGEAEAYARCMELLNFYMEHKDEWVRYVGDETENAQKLANIVTFVNECIHQQSDQKKGNLDLHRLKDTLTQLFIYYFVPVSENVVRGDREIFSGNYSPTDLQHYERIKAALTEGKLVTAGTLSDFKDVKGIRAKHAYTVLDVIEKQVPNAKGEIKNVYFVRLRNPWGSTGRLYLPDTDTLEIRVEESRGAAIFDLELKDFCRYYSNYDITACSNPLFSIPAQKETLNERLVNVLEQWNIHNQSSHYELQEAVDKYRHCVNSLIAIELSQLDLIDEEQRSAINDILKGSSIVSEEEKKEKILEQINPARFPYIQGDAAQIKNHVYELLIYQWHRQNNSLTQEQIIDFEDRLIKKASIDNPLWKQLRENHQHLHVIVTHNIQYILPAILREGSSLLEVMNTQREQIPEKDSGMYRFYLEAYFLNYQKLLHYVRGFSEYQNLLKRLHLSFQNDEMEIFNEKIQDMIRKTEDLKAISEDVKKIAKETREIAYSDSHENDYWQMDSEAIKHLDNKLDALGLEAKKYQPVDEVEVKEKEHFFRLLDSIANLFKNFATLFEKLHRKPQNDYEKIAEKDKEARPINPGKVAGIFVPIQQNADAQLKSAFDDSQPVSSPAA</sequence>
<evidence type="ECO:0000256" key="2">
    <source>
        <dbReference type="ARBA" id="ARBA00022670"/>
    </source>
</evidence>
<dbReference type="InterPro" id="IPR001300">
    <property type="entry name" value="Peptidase_C2_calpain_cat"/>
</dbReference>
<dbReference type="SUPFAM" id="SSF54001">
    <property type="entry name" value="Cysteine proteinases"/>
    <property type="match status" value="1"/>
</dbReference>
<keyword evidence="4 5" id="KW-0788">Thiol protease</keyword>